<gene>
    <name evidence="2" type="ORF">JDO7802_01997</name>
</gene>
<proteinExistence type="predicted"/>
<dbReference type="STRING" id="420998.JDO7802_01997"/>
<evidence type="ECO:0000256" key="1">
    <source>
        <dbReference type="SAM" id="SignalP"/>
    </source>
</evidence>
<feature type="chain" id="PRO_5005808321" evidence="1">
    <location>
        <begin position="31"/>
        <end position="117"/>
    </location>
</feature>
<reference evidence="2 3" key="1">
    <citation type="submission" date="2015-07" db="EMBL/GenBank/DDBJ databases">
        <authorList>
            <person name="Noorani M."/>
        </authorList>
    </citation>
    <scope>NUCLEOTIDE SEQUENCE [LARGE SCALE GENOMIC DNA]</scope>
    <source>
        <strain evidence="2 3">CECT 7802</strain>
    </source>
</reference>
<name>A0A0M6YJ50_9RHOB</name>
<sequence>MKWGALVSRIATKILGVAAVALMTALPATAQNVGDVGQDSRGNVYTYVVRDGVGVWTRGRTIAGPTTERRILAERYTPTIWTDPDGCEHWVMDDGFEGFMTPHVTRHGIPVCNRRGH</sequence>
<dbReference type="EMBL" id="CXSU01000012">
    <property type="protein sequence ID" value="CTQ49980.1"/>
    <property type="molecule type" value="Genomic_DNA"/>
</dbReference>
<dbReference type="Proteomes" id="UP000049222">
    <property type="component" value="Unassembled WGS sequence"/>
</dbReference>
<keyword evidence="1" id="KW-0732">Signal</keyword>
<evidence type="ECO:0000313" key="2">
    <source>
        <dbReference type="EMBL" id="CTQ49980.1"/>
    </source>
</evidence>
<dbReference type="AlphaFoldDB" id="A0A0M6YJ50"/>
<keyword evidence="3" id="KW-1185">Reference proteome</keyword>
<evidence type="ECO:0000313" key="3">
    <source>
        <dbReference type="Proteomes" id="UP000049222"/>
    </source>
</evidence>
<protein>
    <submittedName>
        <fullName evidence="2">Uncharacterized protein</fullName>
    </submittedName>
</protein>
<feature type="signal peptide" evidence="1">
    <location>
        <begin position="1"/>
        <end position="30"/>
    </location>
</feature>
<accession>A0A0M6YJ50</accession>
<organism evidence="2 3">
    <name type="scientific">Jannaschia donghaensis</name>
    <dbReference type="NCBI Taxonomy" id="420998"/>
    <lineage>
        <taxon>Bacteria</taxon>
        <taxon>Pseudomonadati</taxon>
        <taxon>Pseudomonadota</taxon>
        <taxon>Alphaproteobacteria</taxon>
        <taxon>Rhodobacterales</taxon>
        <taxon>Roseobacteraceae</taxon>
        <taxon>Jannaschia</taxon>
    </lineage>
</organism>